<feature type="domain" description="SIS" evidence="3">
    <location>
        <begin position="40"/>
        <end position="201"/>
    </location>
</feature>
<dbReference type="PANTHER" id="PTHR10088:SF4">
    <property type="entry name" value="GLUCOKINASE REGULATORY PROTEIN"/>
    <property type="match status" value="1"/>
</dbReference>
<dbReference type="Pfam" id="PF13580">
    <property type="entry name" value="SIS_2"/>
    <property type="match status" value="1"/>
</dbReference>
<protein>
    <submittedName>
        <fullName evidence="5">N-acetylmuramic acid 6-phosphate etherase</fullName>
        <ecNumber evidence="5">4.2.1.126</ecNumber>
    </submittedName>
</protein>
<name>A0A0P1FXA6_9RHOB</name>
<dbReference type="AlphaFoldDB" id="A0A0P1FXA6"/>
<dbReference type="Gene3D" id="1.10.8.1080">
    <property type="match status" value="1"/>
</dbReference>
<dbReference type="CDD" id="cd05007">
    <property type="entry name" value="SIS_Etherase"/>
    <property type="match status" value="1"/>
</dbReference>
<reference evidence="5 7" key="1">
    <citation type="submission" date="2015-09" db="EMBL/GenBank/DDBJ databases">
        <authorList>
            <consortium name="Swine Surveillance"/>
        </authorList>
    </citation>
    <scope>NUCLEOTIDE SEQUENCE [LARGE SCALE GENOMIC DNA]</scope>
    <source>
        <strain evidence="5 7">5120</strain>
    </source>
</reference>
<dbReference type="Proteomes" id="UP000051887">
    <property type="component" value="Unassembled WGS sequence"/>
</dbReference>
<dbReference type="InterPro" id="IPR046348">
    <property type="entry name" value="SIS_dom_sf"/>
</dbReference>
<gene>
    <name evidence="5" type="primary">murQ</name>
    <name evidence="4" type="ORF">TL5118_03100</name>
    <name evidence="5" type="ORF">TL5120_03468</name>
</gene>
<reference evidence="4 6" key="2">
    <citation type="submission" date="2015-09" db="EMBL/GenBank/DDBJ databases">
        <authorList>
            <person name="Rodrigo-Torres L."/>
            <person name="Arahal D.R."/>
        </authorList>
    </citation>
    <scope>NUCLEOTIDE SEQUENCE [LARGE SCALE GENOMIC DNA]</scope>
    <source>
        <strain evidence="4 6">CECT 5118</strain>
    </source>
</reference>
<sequence length="288" mass="29215">MGLDLLPVEAMGEVLALGQIEAAGAVRSALPAICDGAKAMADSLRGNGRLFYVAAGSSGLMAAADAMELGGTFGIPESRIRILMAGGIPTTASMPGDTEDATDGLATALADLNDADTVLTLSASGTTPYPMEAARLAAQAGATVIGIANNPDTPLLNIAVHAILLPTPAEVISGSTRMGAGTAQKIALNMLSTLMARHLGHIHDGMMVNMHADNIKLHGRARSIVCTITGADADTANDALRQTGGALKPAILIAAGAEGPAQAADLLSRSEGHLRPALRHLEARPKVK</sequence>
<dbReference type="SUPFAM" id="SSF53697">
    <property type="entry name" value="SIS domain"/>
    <property type="match status" value="1"/>
</dbReference>
<proteinExistence type="predicted"/>
<evidence type="ECO:0000313" key="7">
    <source>
        <dbReference type="Proteomes" id="UP000051887"/>
    </source>
</evidence>
<accession>A0A0P1FXA6</accession>
<evidence type="ECO:0000313" key="6">
    <source>
        <dbReference type="Proteomes" id="UP000051086"/>
    </source>
</evidence>
<keyword evidence="2" id="KW-0119">Carbohydrate metabolism</keyword>
<dbReference type="PANTHER" id="PTHR10088">
    <property type="entry name" value="GLUCOKINASE REGULATORY PROTEIN"/>
    <property type="match status" value="1"/>
</dbReference>
<dbReference type="InterPro" id="IPR001347">
    <property type="entry name" value="SIS_dom"/>
</dbReference>
<dbReference type="InterPro" id="IPR005488">
    <property type="entry name" value="Etherase_MurQ"/>
</dbReference>
<evidence type="ECO:0000256" key="2">
    <source>
        <dbReference type="ARBA" id="ARBA00023277"/>
    </source>
</evidence>
<dbReference type="EMBL" id="CYSB01000038">
    <property type="protein sequence ID" value="CUH69141.1"/>
    <property type="molecule type" value="Genomic_DNA"/>
</dbReference>
<keyword evidence="1 5" id="KW-0456">Lyase</keyword>
<evidence type="ECO:0000313" key="4">
    <source>
        <dbReference type="EMBL" id="CUH69141.1"/>
    </source>
</evidence>
<dbReference type="PROSITE" id="PS51464">
    <property type="entry name" value="SIS"/>
    <property type="match status" value="1"/>
</dbReference>
<organism evidence="5 7">
    <name type="scientific">Thalassovita autumnalis</name>
    <dbReference type="NCBI Taxonomy" id="2072972"/>
    <lineage>
        <taxon>Bacteria</taxon>
        <taxon>Pseudomonadati</taxon>
        <taxon>Pseudomonadota</taxon>
        <taxon>Alphaproteobacteria</taxon>
        <taxon>Rhodobacterales</taxon>
        <taxon>Roseobacteraceae</taxon>
        <taxon>Thalassovita</taxon>
    </lineage>
</organism>
<dbReference type="GO" id="GO:0016835">
    <property type="term" value="F:carbon-oxygen lyase activity"/>
    <property type="evidence" value="ECO:0007669"/>
    <property type="project" value="InterPro"/>
</dbReference>
<evidence type="ECO:0000313" key="5">
    <source>
        <dbReference type="EMBL" id="CUH73656.1"/>
    </source>
</evidence>
<evidence type="ECO:0000259" key="3">
    <source>
        <dbReference type="PROSITE" id="PS51464"/>
    </source>
</evidence>
<dbReference type="EC" id="4.2.1.126" evidence="5"/>
<dbReference type="GO" id="GO:0046348">
    <property type="term" value="P:amino sugar catabolic process"/>
    <property type="evidence" value="ECO:0007669"/>
    <property type="project" value="InterPro"/>
</dbReference>
<evidence type="ECO:0000256" key="1">
    <source>
        <dbReference type="ARBA" id="ARBA00023239"/>
    </source>
</evidence>
<dbReference type="GO" id="GO:0016803">
    <property type="term" value="F:ether hydrolase activity"/>
    <property type="evidence" value="ECO:0007669"/>
    <property type="project" value="TreeGrafter"/>
</dbReference>
<dbReference type="GO" id="GO:0097367">
    <property type="term" value="F:carbohydrate derivative binding"/>
    <property type="evidence" value="ECO:0007669"/>
    <property type="project" value="InterPro"/>
</dbReference>
<dbReference type="EMBL" id="CYSC01000041">
    <property type="protein sequence ID" value="CUH73656.1"/>
    <property type="molecule type" value="Genomic_DNA"/>
</dbReference>
<keyword evidence="6" id="KW-1185">Reference proteome</keyword>
<dbReference type="InterPro" id="IPR040190">
    <property type="entry name" value="MURQ/GCKR"/>
</dbReference>
<dbReference type="GO" id="GO:0009254">
    <property type="term" value="P:peptidoglycan turnover"/>
    <property type="evidence" value="ECO:0007669"/>
    <property type="project" value="TreeGrafter"/>
</dbReference>
<dbReference type="NCBIfam" id="NF003915">
    <property type="entry name" value="PRK05441.1"/>
    <property type="match status" value="1"/>
</dbReference>
<dbReference type="Gene3D" id="3.40.50.10490">
    <property type="entry name" value="Glucose-6-phosphate isomerase like protein, domain 1"/>
    <property type="match status" value="1"/>
</dbReference>
<dbReference type="Proteomes" id="UP000051086">
    <property type="component" value="Unassembled WGS sequence"/>
</dbReference>